<evidence type="ECO:0000313" key="2">
    <source>
        <dbReference type="Proteomes" id="UP001215151"/>
    </source>
</evidence>
<comment type="caution">
    <text evidence="1">The sequence shown here is derived from an EMBL/GenBank/DDBJ whole genome shotgun (WGS) entry which is preliminary data.</text>
</comment>
<evidence type="ECO:0008006" key="3">
    <source>
        <dbReference type="Google" id="ProtNLM"/>
    </source>
</evidence>
<organism evidence="1 2">
    <name type="scientific">Trametes cubensis</name>
    <dbReference type="NCBI Taxonomy" id="1111947"/>
    <lineage>
        <taxon>Eukaryota</taxon>
        <taxon>Fungi</taxon>
        <taxon>Dikarya</taxon>
        <taxon>Basidiomycota</taxon>
        <taxon>Agaricomycotina</taxon>
        <taxon>Agaricomycetes</taxon>
        <taxon>Polyporales</taxon>
        <taxon>Polyporaceae</taxon>
        <taxon>Trametes</taxon>
    </lineage>
</organism>
<dbReference type="AlphaFoldDB" id="A0AAD7X9T1"/>
<accession>A0AAD7X9T1</accession>
<dbReference type="Proteomes" id="UP001215151">
    <property type="component" value="Unassembled WGS sequence"/>
</dbReference>
<dbReference type="SUPFAM" id="SSF52047">
    <property type="entry name" value="RNI-like"/>
    <property type="match status" value="1"/>
</dbReference>
<sequence length="544" mass="61112">MPHYALTCYDVLFAIFEYLENLEESWYDYDPSTQEASSWYSRQLAWQSRSTLASCSRVCRAFFRPAAALLWRNVDDVSHLIALLKSTPLLLMEPLASHSEPIDKALVKSAYLPEQASRALQYAWRVRAIHGHRRRSFSHGKYWELPDWTQGQPLFPQLRYLRWTMDFAGGDKLLELLSPSLRSLHLIFPKPFASSTSPSDAAGEPQEAFVRNLVRQIALKAPALRYMRISSGGARESWFQSVGEFAQLETFEFHRSACEEATALPLMQPLAALRHLQHLQLRLPGNSPHLAPHAFPSLQTLTLDATFSPLHAVPAFLSSVSSCNLRSLSLLNCQCVSLSPSTELHEVAEVMRSKFSSSLRQFTLELHGVSHDHVESQPLTKALGPLFSMPHLSDVHIRMFPGVVAINPSKDDLKEMAHAWPNATRLELSYLRHPSPLRDLVDVSRRCTSLMELVLPGINASAEEMKAVLSMPDPVAAPNLRSLNLFDDGSCSVIPDPERLAKCLDRLFPSADWRTPRGGEEAWAETVQELVRLRIARLYGGGSM</sequence>
<proteinExistence type="predicted"/>
<name>A0AAD7X9T1_9APHY</name>
<gene>
    <name evidence="1" type="ORF">ONZ51_g7215</name>
</gene>
<evidence type="ECO:0000313" key="1">
    <source>
        <dbReference type="EMBL" id="KAJ8474448.1"/>
    </source>
</evidence>
<keyword evidence="2" id="KW-1185">Reference proteome</keyword>
<reference evidence="1" key="1">
    <citation type="submission" date="2022-11" db="EMBL/GenBank/DDBJ databases">
        <title>Genome Sequence of Cubamyces cubensis.</title>
        <authorList>
            <person name="Buettner E."/>
        </authorList>
    </citation>
    <scope>NUCLEOTIDE SEQUENCE</scope>
    <source>
        <strain evidence="1">MPL-01</strain>
    </source>
</reference>
<dbReference type="EMBL" id="JAPEVG010000188">
    <property type="protein sequence ID" value="KAJ8474448.1"/>
    <property type="molecule type" value="Genomic_DNA"/>
</dbReference>
<protein>
    <recommendedName>
        <fullName evidence="3">F-box domain-containing protein</fullName>
    </recommendedName>
</protein>
<dbReference type="InterPro" id="IPR032675">
    <property type="entry name" value="LRR_dom_sf"/>
</dbReference>
<dbReference type="Gene3D" id="3.80.10.10">
    <property type="entry name" value="Ribonuclease Inhibitor"/>
    <property type="match status" value="1"/>
</dbReference>